<evidence type="ECO:0000313" key="7">
    <source>
        <dbReference type="EMBL" id="CAG4882237.1"/>
    </source>
</evidence>
<sequence>MQFEWWQWLVGAVALALLELAVPAFVLIWFALGALLVALAMLVLPSLTLTAQLAIWLAASLAMVYSWFKVFKRGFHKTRVGTAAANVLGEIGLLAHAVAPFEKGEVRFQKPLLGAESWPCIADSAIAAGERVKVIAVEGSMLKVAKV</sequence>
<dbReference type="PANTHER" id="PTHR33507">
    <property type="entry name" value="INNER MEMBRANE PROTEIN YBBJ"/>
    <property type="match status" value="1"/>
</dbReference>
<dbReference type="Gene3D" id="2.40.50.140">
    <property type="entry name" value="Nucleic acid-binding proteins"/>
    <property type="match status" value="1"/>
</dbReference>
<dbReference type="SUPFAM" id="SSF141322">
    <property type="entry name" value="NfeD domain-like"/>
    <property type="match status" value="1"/>
</dbReference>
<dbReference type="InterPro" id="IPR012340">
    <property type="entry name" value="NA-bd_OB-fold"/>
</dbReference>
<dbReference type="GO" id="GO:0005886">
    <property type="term" value="C:plasma membrane"/>
    <property type="evidence" value="ECO:0007669"/>
    <property type="project" value="TreeGrafter"/>
</dbReference>
<comment type="subcellular location">
    <subcellularLocation>
        <location evidence="1">Membrane</location>
        <topology evidence="1">Multi-pass membrane protein</topology>
    </subcellularLocation>
</comment>
<dbReference type="AlphaFoldDB" id="A0A916J1G2"/>
<keyword evidence="2 5" id="KW-0812">Transmembrane</keyword>
<protein>
    <submittedName>
        <fullName evidence="7">Activity regulator of membrane protease YbbK</fullName>
    </submittedName>
</protein>
<dbReference type="InterPro" id="IPR002810">
    <property type="entry name" value="NfeD-like_C"/>
</dbReference>
<organism evidence="7 8">
    <name type="scientific">Georgfuchsia toluolica</name>
    <dbReference type="NCBI Taxonomy" id="424218"/>
    <lineage>
        <taxon>Bacteria</taxon>
        <taxon>Pseudomonadati</taxon>
        <taxon>Pseudomonadota</taxon>
        <taxon>Betaproteobacteria</taxon>
        <taxon>Nitrosomonadales</taxon>
        <taxon>Sterolibacteriaceae</taxon>
        <taxon>Georgfuchsia</taxon>
    </lineage>
</organism>
<reference evidence="7" key="1">
    <citation type="submission" date="2021-04" db="EMBL/GenBank/DDBJ databases">
        <authorList>
            <person name="Hornung B."/>
        </authorList>
    </citation>
    <scope>NUCLEOTIDE SEQUENCE</scope>
    <source>
        <strain evidence="7">G5G6</strain>
    </source>
</reference>
<dbReference type="Proteomes" id="UP000742786">
    <property type="component" value="Unassembled WGS sequence"/>
</dbReference>
<proteinExistence type="predicted"/>
<keyword evidence="8" id="KW-1185">Reference proteome</keyword>
<evidence type="ECO:0000256" key="1">
    <source>
        <dbReference type="ARBA" id="ARBA00004141"/>
    </source>
</evidence>
<dbReference type="GO" id="GO:0006508">
    <property type="term" value="P:proteolysis"/>
    <property type="evidence" value="ECO:0007669"/>
    <property type="project" value="UniProtKB-KW"/>
</dbReference>
<dbReference type="PANTHER" id="PTHR33507:SF3">
    <property type="entry name" value="INNER MEMBRANE PROTEIN YBBJ"/>
    <property type="match status" value="1"/>
</dbReference>
<keyword evidence="4 5" id="KW-0472">Membrane</keyword>
<keyword evidence="3 5" id="KW-1133">Transmembrane helix</keyword>
<dbReference type="InterPro" id="IPR052165">
    <property type="entry name" value="Membrane_assoc_protease"/>
</dbReference>
<feature type="domain" description="NfeD-like C-terminal" evidence="6">
    <location>
        <begin position="95"/>
        <end position="146"/>
    </location>
</feature>
<evidence type="ECO:0000313" key="8">
    <source>
        <dbReference type="Proteomes" id="UP000742786"/>
    </source>
</evidence>
<feature type="transmembrane region" description="Helical" evidence="5">
    <location>
        <begin position="49"/>
        <end position="68"/>
    </location>
</feature>
<comment type="caution">
    <text evidence="7">The sequence shown here is derived from an EMBL/GenBank/DDBJ whole genome shotgun (WGS) entry which is preliminary data.</text>
</comment>
<evidence type="ECO:0000256" key="2">
    <source>
        <dbReference type="ARBA" id="ARBA00022692"/>
    </source>
</evidence>
<feature type="transmembrane region" description="Helical" evidence="5">
    <location>
        <begin position="12"/>
        <end position="43"/>
    </location>
</feature>
<accession>A0A916J1G2</accession>
<evidence type="ECO:0000256" key="5">
    <source>
        <dbReference type="SAM" id="Phobius"/>
    </source>
</evidence>
<dbReference type="GO" id="GO:0008233">
    <property type="term" value="F:peptidase activity"/>
    <property type="evidence" value="ECO:0007669"/>
    <property type="project" value="UniProtKB-KW"/>
</dbReference>
<keyword evidence="7" id="KW-0378">Hydrolase</keyword>
<keyword evidence="7" id="KW-0645">Protease</keyword>
<dbReference type="EMBL" id="CAJQUM010000001">
    <property type="protein sequence ID" value="CAG4882237.1"/>
    <property type="molecule type" value="Genomic_DNA"/>
</dbReference>
<dbReference type="RefSeq" id="WP_220634330.1">
    <property type="nucleotide sequence ID" value="NZ_CAJQUM010000001.1"/>
</dbReference>
<dbReference type="Pfam" id="PF01957">
    <property type="entry name" value="NfeD"/>
    <property type="match status" value="1"/>
</dbReference>
<evidence type="ECO:0000256" key="3">
    <source>
        <dbReference type="ARBA" id="ARBA00022989"/>
    </source>
</evidence>
<evidence type="ECO:0000256" key="4">
    <source>
        <dbReference type="ARBA" id="ARBA00023136"/>
    </source>
</evidence>
<evidence type="ECO:0000259" key="6">
    <source>
        <dbReference type="Pfam" id="PF01957"/>
    </source>
</evidence>
<gene>
    <name evidence="7" type="ORF">GTOL_10119</name>
</gene>
<name>A0A916J1G2_9PROT</name>